<proteinExistence type="predicted"/>
<keyword evidence="6" id="KW-1185">Reference proteome</keyword>
<comment type="caution">
    <text evidence="5">The sequence shown here is derived from an EMBL/GenBank/DDBJ whole genome shotgun (WGS) entry which is preliminary data.</text>
</comment>
<evidence type="ECO:0000259" key="4">
    <source>
        <dbReference type="Pfam" id="PF14215"/>
    </source>
</evidence>
<evidence type="ECO:0000313" key="6">
    <source>
        <dbReference type="Proteomes" id="UP001295423"/>
    </source>
</evidence>
<dbReference type="PANTHER" id="PTHR35213">
    <property type="entry name" value="RING-TYPE DOMAIN-CONTAINING PROTEIN-RELATED"/>
    <property type="match status" value="1"/>
</dbReference>
<name>A0AAD2JGI7_9STRA</name>
<dbReference type="Gene3D" id="3.30.450.40">
    <property type="match status" value="1"/>
</dbReference>
<keyword evidence="1" id="KW-0805">Transcription regulation</keyword>
<keyword evidence="2" id="KW-0804">Transcription</keyword>
<reference evidence="5" key="1">
    <citation type="submission" date="2023-08" db="EMBL/GenBank/DDBJ databases">
        <authorList>
            <person name="Audoor S."/>
            <person name="Bilcke G."/>
        </authorList>
    </citation>
    <scope>NUCLEOTIDE SEQUENCE</scope>
</reference>
<accession>A0AAD2JGI7</accession>
<gene>
    <name evidence="5" type="ORF">CYCCA115_LOCUS10798</name>
</gene>
<protein>
    <recommendedName>
        <fullName evidence="4">Transcription factor MYC/MYB N-terminal domain-containing protein</fullName>
    </recommendedName>
</protein>
<sequence>MAEMKDPAACRTCGYWGADIRINRCGCHIHSRCLPRNFVINGITKENGDGQGCPCCNTAVTGLYLKPLSFHDLEDSVRLRKADVLKKSKSKVYNDDDADVEARYLVFSQGRNTVSSTLSDTDNARTGRWTEGEVAFVDHLVQAFDKGVLPLPQGVKLSTFLGDVLLCKASRLTKKMKNARLSTRSFEVKQTQVSVPTKEDYEVFGALQDRFISSMPTKVAQLELKFNLIKQWRAYFSNLCIETGFKGLDANDWISSVDEFECMASKTEEQMRIVRRKRMGLGGCSTGQHRPLKQARSEPMLQEIASKPMPTSSSMSAFGMELTVKSSSPGPPIHQRAHCEDLDSAILSLYDQDENNFSSPFDEDDVALPVPQALPSSDDPFLAEISRFMEDRKLPFQHADVWVPSFAHGSGEEVQLLHAGHATRRDQGGILFDTLKTFGEFSKTFTFRPNQGLPGRAYTTGKAQWDSHLSNPAFFARSKGAEAYGLRTAIGIPISTPGVGRIVVVFYSSSKLEEDESLVSRCTSELVSYVPTPKWKLVIEMGNPRPKELNQEGHPAITEVCTGTSEHTGKSVVVDQMISLLGNELASASNSDRPPQQDMSLQMMGMRILLLKRPSNRSEKEKELVEILEGSYNAYAKDNTRSQSELARLLVSEYMCLNKTMDPGNSEFSGSEPPMEALHVQHQESATMPSRVYSSTQLEVPGAILPPLGRRNVRTKNVRSDANIRRTVSVSGIGPGGAPVPDPVFNDQAPSF</sequence>
<feature type="domain" description="Transcription factor MYC/MYB N-terminal" evidence="4">
    <location>
        <begin position="441"/>
        <end position="523"/>
    </location>
</feature>
<evidence type="ECO:0000256" key="3">
    <source>
        <dbReference type="SAM" id="MobiDB-lite"/>
    </source>
</evidence>
<organism evidence="5 6">
    <name type="scientific">Cylindrotheca closterium</name>
    <dbReference type="NCBI Taxonomy" id="2856"/>
    <lineage>
        <taxon>Eukaryota</taxon>
        <taxon>Sar</taxon>
        <taxon>Stramenopiles</taxon>
        <taxon>Ochrophyta</taxon>
        <taxon>Bacillariophyta</taxon>
        <taxon>Bacillariophyceae</taxon>
        <taxon>Bacillariophycidae</taxon>
        <taxon>Bacillariales</taxon>
        <taxon>Bacillariaceae</taxon>
        <taxon>Cylindrotheca</taxon>
    </lineage>
</organism>
<dbReference type="AlphaFoldDB" id="A0AAD2JGI7"/>
<dbReference type="PANTHER" id="PTHR35213:SF3">
    <property type="entry name" value="MYB-LIKE DOMAIN-CONTAINING PROTEIN"/>
    <property type="match status" value="1"/>
</dbReference>
<dbReference type="Proteomes" id="UP001295423">
    <property type="component" value="Unassembled WGS sequence"/>
</dbReference>
<dbReference type="Pfam" id="PF14215">
    <property type="entry name" value="bHLH-MYC_N"/>
    <property type="match status" value="1"/>
</dbReference>
<evidence type="ECO:0000256" key="1">
    <source>
        <dbReference type="ARBA" id="ARBA00023015"/>
    </source>
</evidence>
<feature type="region of interest" description="Disordered" evidence="3">
    <location>
        <begin position="729"/>
        <end position="752"/>
    </location>
</feature>
<evidence type="ECO:0000313" key="5">
    <source>
        <dbReference type="EMBL" id="CAJ1946708.1"/>
    </source>
</evidence>
<dbReference type="InterPro" id="IPR029016">
    <property type="entry name" value="GAF-like_dom_sf"/>
</dbReference>
<evidence type="ECO:0000256" key="2">
    <source>
        <dbReference type="ARBA" id="ARBA00023163"/>
    </source>
</evidence>
<dbReference type="EMBL" id="CAKOGP040001714">
    <property type="protein sequence ID" value="CAJ1946708.1"/>
    <property type="molecule type" value="Genomic_DNA"/>
</dbReference>
<dbReference type="InterPro" id="IPR025610">
    <property type="entry name" value="MYC/MYB_N"/>
</dbReference>